<dbReference type="Proteomes" id="UP000076532">
    <property type="component" value="Unassembled WGS sequence"/>
</dbReference>
<dbReference type="STRING" id="436010.A0A166MCF5"/>
<dbReference type="InterPro" id="IPR051872">
    <property type="entry name" value="Cytochrome_b5/Flavoprotein_Rdt"/>
</dbReference>
<dbReference type="AlphaFoldDB" id="A0A166MCF5"/>
<feature type="domain" description="Cytochrome b5 heme-binding" evidence="6">
    <location>
        <begin position="157"/>
        <end position="233"/>
    </location>
</feature>
<feature type="compositionally biased region" description="Polar residues" evidence="5">
    <location>
        <begin position="105"/>
        <end position="122"/>
    </location>
</feature>
<comment type="similarity">
    <text evidence="4">Belongs to the cytochrome b5 family.</text>
</comment>
<accession>A0A166MCF5</accession>
<keyword evidence="2 4" id="KW-0479">Metal-binding</keyword>
<evidence type="ECO:0000313" key="7">
    <source>
        <dbReference type="EMBL" id="KZP23856.1"/>
    </source>
</evidence>
<dbReference type="FunFam" id="3.10.120.10:FF:000001">
    <property type="entry name" value="Cytochrome b5 reductase 4"/>
    <property type="match status" value="1"/>
</dbReference>
<name>A0A166MCF5_9AGAM</name>
<keyword evidence="8" id="KW-1185">Reference proteome</keyword>
<dbReference type="InterPro" id="IPR001199">
    <property type="entry name" value="Cyt_B5-like_heme/steroid-bd"/>
</dbReference>
<dbReference type="InterPro" id="IPR018506">
    <property type="entry name" value="Cyt_B5_heme-BS"/>
</dbReference>
<dbReference type="GO" id="GO:0046872">
    <property type="term" value="F:metal ion binding"/>
    <property type="evidence" value="ECO:0007669"/>
    <property type="project" value="UniProtKB-UniRule"/>
</dbReference>
<reference evidence="7 8" key="1">
    <citation type="journal article" date="2016" name="Mol. Biol. Evol.">
        <title>Comparative Genomics of Early-Diverging Mushroom-Forming Fungi Provides Insights into the Origins of Lignocellulose Decay Capabilities.</title>
        <authorList>
            <person name="Nagy L.G."/>
            <person name="Riley R."/>
            <person name="Tritt A."/>
            <person name="Adam C."/>
            <person name="Daum C."/>
            <person name="Floudas D."/>
            <person name="Sun H."/>
            <person name="Yadav J.S."/>
            <person name="Pangilinan J."/>
            <person name="Larsson K.H."/>
            <person name="Matsuura K."/>
            <person name="Barry K."/>
            <person name="Labutti K."/>
            <person name="Kuo R."/>
            <person name="Ohm R.A."/>
            <person name="Bhattacharya S.S."/>
            <person name="Shirouzu T."/>
            <person name="Yoshinaga Y."/>
            <person name="Martin F.M."/>
            <person name="Grigoriev I.V."/>
            <person name="Hibbett D.S."/>
        </authorList>
    </citation>
    <scope>NUCLEOTIDE SEQUENCE [LARGE SCALE GENOMIC DNA]</scope>
    <source>
        <strain evidence="7 8">CBS 109695</strain>
    </source>
</reference>
<feature type="compositionally biased region" description="Acidic residues" evidence="5">
    <location>
        <begin position="37"/>
        <end position="49"/>
    </location>
</feature>
<dbReference type="OrthoDB" id="432299at2759"/>
<evidence type="ECO:0000259" key="6">
    <source>
        <dbReference type="PROSITE" id="PS50255"/>
    </source>
</evidence>
<keyword evidence="1 4" id="KW-0349">Heme</keyword>
<dbReference type="GO" id="GO:0005737">
    <property type="term" value="C:cytoplasm"/>
    <property type="evidence" value="ECO:0007669"/>
    <property type="project" value="TreeGrafter"/>
</dbReference>
<dbReference type="SMART" id="SM01117">
    <property type="entry name" value="Cyt-b5"/>
    <property type="match status" value="1"/>
</dbReference>
<dbReference type="PROSITE" id="PS50255">
    <property type="entry name" value="CYTOCHROME_B5_2"/>
    <property type="match status" value="1"/>
</dbReference>
<dbReference type="PROSITE" id="PS00191">
    <property type="entry name" value="CYTOCHROME_B5_1"/>
    <property type="match status" value="1"/>
</dbReference>
<dbReference type="EMBL" id="KV417530">
    <property type="protein sequence ID" value="KZP23856.1"/>
    <property type="molecule type" value="Genomic_DNA"/>
</dbReference>
<evidence type="ECO:0000256" key="1">
    <source>
        <dbReference type="ARBA" id="ARBA00022617"/>
    </source>
</evidence>
<evidence type="ECO:0000256" key="4">
    <source>
        <dbReference type="RuleBase" id="RU362121"/>
    </source>
</evidence>
<dbReference type="SUPFAM" id="SSF55856">
    <property type="entry name" value="Cytochrome b5-like heme/steroid binding domain"/>
    <property type="match status" value="1"/>
</dbReference>
<dbReference type="GO" id="GO:0004128">
    <property type="term" value="F:cytochrome-b5 reductase activity, acting on NAD(P)H"/>
    <property type="evidence" value="ECO:0007669"/>
    <property type="project" value="TreeGrafter"/>
</dbReference>
<evidence type="ECO:0000256" key="2">
    <source>
        <dbReference type="ARBA" id="ARBA00022723"/>
    </source>
</evidence>
<dbReference type="Pfam" id="PF00173">
    <property type="entry name" value="Cyt-b5"/>
    <property type="match status" value="1"/>
</dbReference>
<proteinExistence type="inferred from homology"/>
<evidence type="ECO:0000256" key="3">
    <source>
        <dbReference type="ARBA" id="ARBA00023004"/>
    </source>
</evidence>
<evidence type="ECO:0000313" key="8">
    <source>
        <dbReference type="Proteomes" id="UP000076532"/>
    </source>
</evidence>
<gene>
    <name evidence="7" type="ORF">FIBSPDRAFT_858012</name>
</gene>
<dbReference type="GO" id="GO:0020037">
    <property type="term" value="F:heme binding"/>
    <property type="evidence" value="ECO:0007669"/>
    <property type="project" value="UniProtKB-UniRule"/>
</dbReference>
<organism evidence="7 8">
    <name type="scientific">Athelia psychrophila</name>
    <dbReference type="NCBI Taxonomy" id="1759441"/>
    <lineage>
        <taxon>Eukaryota</taxon>
        <taxon>Fungi</taxon>
        <taxon>Dikarya</taxon>
        <taxon>Basidiomycota</taxon>
        <taxon>Agaricomycotina</taxon>
        <taxon>Agaricomycetes</taxon>
        <taxon>Agaricomycetidae</taxon>
        <taxon>Atheliales</taxon>
        <taxon>Atheliaceae</taxon>
        <taxon>Athelia</taxon>
    </lineage>
</organism>
<dbReference type="PANTHER" id="PTHR46237">
    <property type="entry name" value="CYTOCHROME B5 REDUCTASE 4 FAMILY MEMBER"/>
    <property type="match status" value="1"/>
</dbReference>
<dbReference type="PANTHER" id="PTHR46237:SF1">
    <property type="entry name" value="CYTOCHROME B5 REDUCTASE 4"/>
    <property type="match status" value="1"/>
</dbReference>
<keyword evidence="3 4" id="KW-0408">Iron</keyword>
<feature type="region of interest" description="Disordered" evidence="5">
    <location>
        <begin position="82"/>
        <end position="128"/>
    </location>
</feature>
<dbReference type="InterPro" id="IPR036400">
    <property type="entry name" value="Cyt_B5-like_heme/steroid_sf"/>
</dbReference>
<sequence>MSSYLRGWFSLETAAPAASQQSDPEIPEILHVSPPQSDDEDTAGEDDDVAPAFPALNSAQRASSSVKSGIPSILTDALRMPPPPMPGLAVRQPGTSGLILPPSSKVASLSPNSLSPGATTQKPPKKSRKVALAPGHGALDWADLKSSGADLRGVDSLMRIPPSVLKTHNKKHDAWSAFNGKVYNMTEYLPFHPGGEKELMRVAGRDGTKLFVDTHAWVNVDFMLDSCMVGFLVPEPSS</sequence>
<dbReference type="Gene3D" id="3.10.120.10">
    <property type="entry name" value="Cytochrome b5-like heme/steroid binding domain"/>
    <property type="match status" value="1"/>
</dbReference>
<feature type="compositionally biased region" description="Polar residues" evidence="5">
    <location>
        <begin position="57"/>
        <end position="67"/>
    </location>
</feature>
<evidence type="ECO:0000256" key="5">
    <source>
        <dbReference type="SAM" id="MobiDB-lite"/>
    </source>
</evidence>
<protein>
    <submittedName>
        <fullName evidence="7">Cytochrome b5</fullName>
    </submittedName>
</protein>
<feature type="region of interest" description="Disordered" evidence="5">
    <location>
        <begin position="14"/>
        <end position="69"/>
    </location>
</feature>